<evidence type="ECO:0000313" key="7">
    <source>
        <dbReference type="Proteomes" id="UP000033640"/>
    </source>
</evidence>
<dbReference type="Proteomes" id="UP000033640">
    <property type="component" value="Unassembled WGS sequence"/>
</dbReference>
<gene>
    <name evidence="6" type="ORF">RS83_03485</name>
</gene>
<comment type="caution">
    <text evidence="6">The sequence shown here is derived from an EMBL/GenBank/DDBJ whole genome shotgun (WGS) entry which is preliminary data.</text>
</comment>
<dbReference type="RefSeq" id="WP_082071714.1">
    <property type="nucleotide sequence ID" value="NZ_JYIW01000026.1"/>
</dbReference>
<dbReference type="SUPFAM" id="SSF53448">
    <property type="entry name" value="Nucleotide-diphospho-sugar transferases"/>
    <property type="match status" value="1"/>
</dbReference>
<dbReference type="InterPro" id="IPR029044">
    <property type="entry name" value="Nucleotide-diphossugar_trans"/>
</dbReference>
<sequence length="311" mass="34314">MTGPIDMPNDSSPTRPVAVVTAFRAPDDLVGRIDALSAQVDKVVVVDDGSRSLARLGLDSPDVVTIELDENVGIAAALNVGLEKARELGATHVVTMDQDSELPDGYVSEALRHLERLYAQGRRPAAVSPARFGEFLVSTTPGTPHPRDPIQSGQVVPMSVFDEVGGFDERLFIDGVDTEFTLRARGAGYEFWVLPGSDMDHSLGEKIPVMLFGKHLTLFGKKRNHYYHAPFRTYYAVRNGLVLWRLHHRGNLGWLTRRTLALFWVTALGIVLSADRGAQFVATVHGLGDGVRMRLGRIPEKTLRAISRRRR</sequence>
<comment type="similarity">
    <text evidence="2">Belongs to the glycosyltransferase 2 family.</text>
</comment>
<dbReference type="OrthoDB" id="9771846at2"/>
<protein>
    <submittedName>
        <fullName evidence="6">Glycosyl transferase family 2</fullName>
    </submittedName>
</protein>
<evidence type="ECO:0000256" key="4">
    <source>
        <dbReference type="ARBA" id="ARBA00022679"/>
    </source>
</evidence>
<dbReference type="AlphaFoldDB" id="A0A0F0L6U5"/>
<evidence type="ECO:0000259" key="5">
    <source>
        <dbReference type="Pfam" id="PF00535"/>
    </source>
</evidence>
<feature type="domain" description="Glycosyltransferase 2-like" evidence="5">
    <location>
        <begin position="19"/>
        <end position="120"/>
    </location>
</feature>
<keyword evidence="4 6" id="KW-0808">Transferase</keyword>
<reference evidence="6 7" key="1">
    <citation type="submission" date="2015-02" db="EMBL/GenBank/DDBJ databases">
        <title>Draft genome sequences of ten Microbacterium spp. with emphasis on heavy metal contaminated environments.</title>
        <authorList>
            <person name="Corretto E."/>
        </authorList>
    </citation>
    <scope>NUCLEOTIDE SEQUENCE [LARGE SCALE GENOMIC DNA]</scope>
    <source>
        <strain evidence="6 7">BEL4b</strain>
    </source>
</reference>
<name>A0A0F0L6U5_9MICO</name>
<comment type="pathway">
    <text evidence="1">Cell wall biogenesis; cell wall polysaccharide biosynthesis.</text>
</comment>
<accession>A0A0F0L6U5</accession>
<dbReference type="PANTHER" id="PTHR43179">
    <property type="entry name" value="RHAMNOSYLTRANSFERASE WBBL"/>
    <property type="match status" value="1"/>
</dbReference>
<evidence type="ECO:0000256" key="3">
    <source>
        <dbReference type="ARBA" id="ARBA00022676"/>
    </source>
</evidence>
<keyword evidence="3" id="KW-0328">Glycosyltransferase</keyword>
<evidence type="ECO:0000256" key="2">
    <source>
        <dbReference type="ARBA" id="ARBA00006739"/>
    </source>
</evidence>
<dbReference type="InterPro" id="IPR001173">
    <property type="entry name" value="Glyco_trans_2-like"/>
</dbReference>
<dbReference type="PANTHER" id="PTHR43179:SF12">
    <property type="entry name" value="GALACTOFURANOSYLTRANSFERASE GLFT2"/>
    <property type="match status" value="1"/>
</dbReference>
<dbReference type="Pfam" id="PF00535">
    <property type="entry name" value="Glycos_transf_2"/>
    <property type="match status" value="1"/>
</dbReference>
<dbReference type="EMBL" id="JYIW01000026">
    <property type="protein sequence ID" value="KJL28414.1"/>
    <property type="molecule type" value="Genomic_DNA"/>
</dbReference>
<evidence type="ECO:0000256" key="1">
    <source>
        <dbReference type="ARBA" id="ARBA00004776"/>
    </source>
</evidence>
<evidence type="ECO:0000313" key="6">
    <source>
        <dbReference type="EMBL" id="KJL28414.1"/>
    </source>
</evidence>
<organism evidence="6 7">
    <name type="scientific">Microbacterium oxydans</name>
    <dbReference type="NCBI Taxonomy" id="82380"/>
    <lineage>
        <taxon>Bacteria</taxon>
        <taxon>Bacillati</taxon>
        <taxon>Actinomycetota</taxon>
        <taxon>Actinomycetes</taxon>
        <taxon>Micrococcales</taxon>
        <taxon>Microbacteriaceae</taxon>
        <taxon>Microbacterium</taxon>
    </lineage>
</organism>
<dbReference type="GO" id="GO:0016757">
    <property type="term" value="F:glycosyltransferase activity"/>
    <property type="evidence" value="ECO:0007669"/>
    <property type="project" value="UniProtKB-KW"/>
</dbReference>
<dbReference type="Gene3D" id="3.90.550.10">
    <property type="entry name" value="Spore Coat Polysaccharide Biosynthesis Protein SpsA, Chain A"/>
    <property type="match status" value="1"/>
</dbReference>
<dbReference type="PATRIC" id="fig|82380.11.peg.3515"/>
<proteinExistence type="inferred from homology"/>